<sequence>TEELSILPNHELIEDACQDRNPVYIKLQVPEITADINEQSLVSLISGEISLPWLLGFTNTENIQFLRGYIGSYFTTIFNIEKQFYQEEKEITRLINLGKRVANSNNYDQQSFKKRATQLKNKNWKSMQQIIHVLTLQELLEKESDSSSSDDEIQEPRTRDQKFQELMQSLISKGRLGLSVKIIITCHRYQTKTFYGNEKYGIEFSDLVAAVGLAGGNNHEEWSTMFVYAAVARKQNPDTISPTDDDLYVMQSEICVDHLLDNHNKCWAEICLKVQNPKLFLANPNLIRYTESQANALKEFLKKHTKLLPKQSLITTIRTSMNEVFNHVKLNYADKKVDFAKSFSARHGLAVLHNNNGLLEMLEVVRRARNLSEFSKEDQVNIGRIWKQREDKSKCNIAEINKRNVLRAKKIEETRKQIEEFDFSKNLIPYRIKIKDNIINQEFRPSFANLIPDFDGFILCEGYKYFPKQSLKGLCRLCYFYNEYRLSSYIINSKFHKIDEDLTIMPTELINSIITNFFKFDSYREFQRESIESFLKKQDTLTILPTGTGKTLIFSATSILTKALTIVFTPLKAIIECQLRELVEMGVPAAKIYAAQINPWKNKKKFLAKPAWTKLEQIKDKFPLLPILLLTATCSYEGASKLAIILKRPNLKDIIEIVYKNIRQNNKGRAIIYTSTPNKCIEIFNGLKEYVDSNNLVATNAFGMEVHISDVRIIIHTTFLLSTMNFVQEVGRAGRDGQQAKSIVLYSRSDIRELLLIVGEKIENTDETQTVQYNYLEKMKKNIFVMAYTFEDSYQCYRKMAYEPFRWPEDPEISECGICDNCKRCIVNEIIWRDISKDLIQILDTVDKLLKFSNDLTTQLVNFGRDDIENDTDKVKYDIIQTRNICLHAIDRLCVEELLVQNVVIKPIRPGSSTVIYSSHISGIAPDARQKILENSWLEAFIPC</sequence>
<organism evidence="1 2">
    <name type="scientific">Dentiscutata heterogama</name>
    <dbReference type="NCBI Taxonomy" id="1316150"/>
    <lineage>
        <taxon>Eukaryota</taxon>
        <taxon>Fungi</taxon>
        <taxon>Fungi incertae sedis</taxon>
        <taxon>Mucoromycota</taxon>
        <taxon>Glomeromycotina</taxon>
        <taxon>Glomeromycetes</taxon>
        <taxon>Diversisporales</taxon>
        <taxon>Gigasporaceae</taxon>
        <taxon>Dentiscutata</taxon>
    </lineage>
</organism>
<name>A0ACA9LIF3_9GLOM</name>
<evidence type="ECO:0000313" key="2">
    <source>
        <dbReference type="Proteomes" id="UP000789702"/>
    </source>
</evidence>
<evidence type="ECO:0000313" key="1">
    <source>
        <dbReference type="EMBL" id="CAG8532974.1"/>
    </source>
</evidence>
<dbReference type="EMBL" id="CAJVPU010004432">
    <property type="protein sequence ID" value="CAG8532974.1"/>
    <property type="molecule type" value="Genomic_DNA"/>
</dbReference>
<dbReference type="Proteomes" id="UP000789702">
    <property type="component" value="Unassembled WGS sequence"/>
</dbReference>
<keyword evidence="2" id="KW-1185">Reference proteome</keyword>
<reference evidence="1" key="1">
    <citation type="submission" date="2021-06" db="EMBL/GenBank/DDBJ databases">
        <authorList>
            <person name="Kallberg Y."/>
            <person name="Tangrot J."/>
            <person name="Rosling A."/>
        </authorList>
    </citation>
    <scope>NUCLEOTIDE SEQUENCE</scope>
    <source>
        <strain evidence="1">IL203A</strain>
    </source>
</reference>
<feature type="non-terminal residue" evidence="1">
    <location>
        <position position="1"/>
    </location>
</feature>
<comment type="caution">
    <text evidence="1">The sequence shown here is derived from an EMBL/GenBank/DDBJ whole genome shotgun (WGS) entry which is preliminary data.</text>
</comment>
<protein>
    <submittedName>
        <fullName evidence="1">14463_t:CDS:1</fullName>
    </submittedName>
</protein>
<gene>
    <name evidence="1" type="ORF">DHETER_LOCUS4451</name>
</gene>
<accession>A0ACA9LIF3</accession>
<proteinExistence type="predicted"/>